<feature type="domain" description="DUF4781" evidence="2">
    <location>
        <begin position="154"/>
        <end position="460"/>
    </location>
</feature>
<dbReference type="EMBL" id="OV170223">
    <property type="protein sequence ID" value="CAH0723383.1"/>
    <property type="molecule type" value="Genomic_DNA"/>
</dbReference>
<feature type="non-terminal residue" evidence="3">
    <location>
        <position position="710"/>
    </location>
</feature>
<organism evidence="3 4">
    <name type="scientific">Brenthis ino</name>
    <name type="common">lesser marbled fritillary</name>
    <dbReference type="NCBI Taxonomy" id="405034"/>
    <lineage>
        <taxon>Eukaryota</taxon>
        <taxon>Metazoa</taxon>
        <taxon>Ecdysozoa</taxon>
        <taxon>Arthropoda</taxon>
        <taxon>Hexapoda</taxon>
        <taxon>Insecta</taxon>
        <taxon>Pterygota</taxon>
        <taxon>Neoptera</taxon>
        <taxon>Endopterygota</taxon>
        <taxon>Lepidoptera</taxon>
        <taxon>Glossata</taxon>
        <taxon>Ditrysia</taxon>
        <taxon>Papilionoidea</taxon>
        <taxon>Nymphalidae</taxon>
        <taxon>Heliconiinae</taxon>
        <taxon>Argynnini</taxon>
        <taxon>Brenthis</taxon>
    </lineage>
</organism>
<accession>A0A8J9VKC7</accession>
<sequence length="710" mass="78499">MALERSQLELHETTSGNNNESPRLSPVQIQQEYFENLPECDWVKYESSNRKYLLQNVAFALFGSPSSEGDMSLSNLENTNLEGYTSRQKERVMKIYEKLCEQSKYAQNDSDIFMSVLLIVCAKPKPIKFYQIEPSNYWMDLHQRNDIDMSYPVVFVVRKCIPTTVGAKPCRVFIDEDARVYHDWQSYLTNNMLPKCVIIAPENGEYQGVIVEGQDSCLVKLSVTPSPSLGIKARVLSSVDTASTVASLGAVGVLGVAAFTPVGPAVLIGATVATVATGIYGLVRSSLHLHDRKVHEQSISPTDAEARGSWLNIAASGVGLTAGAASTLLAKSAAAGTNVSKTGQALAASVEILRRANLVTGGAGVLNSLVHIILKYHEHGEKPTTLELFQFSASTLFFYQAAFSNRTAQQIIEDAQASTINEYRTTLRSNRHRKIFDKIGAETRRIQGTVLGNTEIIKGIKNIANKDQFFADALKLNKDLNQHKLKISMTSDGRVNLNAMYKFDPSELYGMGTEARTQLFTSIGPANQTTPNAPTRVLPTAVASYNNVEQEENSIMVGIHPGEVIRIGTLLLRVSASGAENIAVMLDNVSQEVYGNLMTLAFNVLSKLLPEEIAKLRLLSPEADLVEQIVSFIFNYLRYNRPLGECSDSDNGIVVILKQFFQDGRIRQETILEMKNTFLHWVDDQLEIRRQMYPNKKSVICDTCAGVRFV</sequence>
<name>A0A8J9VKC7_9NEOP</name>
<reference evidence="3" key="1">
    <citation type="submission" date="2021-12" db="EMBL/GenBank/DDBJ databases">
        <authorList>
            <person name="Martin H S."/>
        </authorList>
    </citation>
    <scope>NUCLEOTIDE SEQUENCE</scope>
</reference>
<dbReference type="Pfam" id="PF16013">
    <property type="entry name" value="DUF4781"/>
    <property type="match status" value="1"/>
</dbReference>
<feature type="compositionally biased region" description="Polar residues" evidence="1">
    <location>
        <begin position="13"/>
        <end position="24"/>
    </location>
</feature>
<feature type="compositionally biased region" description="Basic and acidic residues" evidence="1">
    <location>
        <begin position="1"/>
        <end position="12"/>
    </location>
</feature>
<dbReference type="Proteomes" id="UP000838878">
    <property type="component" value="Chromosome 3"/>
</dbReference>
<proteinExistence type="predicted"/>
<evidence type="ECO:0000256" key="1">
    <source>
        <dbReference type="SAM" id="MobiDB-lite"/>
    </source>
</evidence>
<dbReference type="OrthoDB" id="6512497at2759"/>
<evidence type="ECO:0000313" key="3">
    <source>
        <dbReference type="EMBL" id="CAH0723383.1"/>
    </source>
</evidence>
<dbReference type="PANTHER" id="PTHR21115">
    <property type="entry name" value="GH06117P-RELATED"/>
    <property type="match status" value="1"/>
</dbReference>
<dbReference type="InterPro" id="IPR031962">
    <property type="entry name" value="DUF4781"/>
</dbReference>
<feature type="region of interest" description="Disordered" evidence="1">
    <location>
        <begin position="1"/>
        <end position="24"/>
    </location>
</feature>
<protein>
    <recommendedName>
        <fullName evidence="2">DUF4781 domain-containing protein</fullName>
    </recommendedName>
</protein>
<keyword evidence="4" id="KW-1185">Reference proteome</keyword>
<evidence type="ECO:0000313" key="4">
    <source>
        <dbReference type="Proteomes" id="UP000838878"/>
    </source>
</evidence>
<gene>
    <name evidence="3" type="ORF">BINO364_LOCUS9221</name>
</gene>
<dbReference type="AlphaFoldDB" id="A0A8J9VKC7"/>
<dbReference type="PANTHER" id="PTHR21115:SF0">
    <property type="entry name" value="GH06117P-RELATED"/>
    <property type="match status" value="1"/>
</dbReference>
<evidence type="ECO:0000259" key="2">
    <source>
        <dbReference type="Pfam" id="PF16013"/>
    </source>
</evidence>